<accession>A0ABW0AFS7</accession>
<dbReference type="Proteomes" id="UP001596160">
    <property type="component" value="Unassembled WGS sequence"/>
</dbReference>
<gene>
    <name evidence="1" type="ORF">ACFPRH_11440</name>
</gene>
<dbReference type="SUPFAM" id="SSF48371">
    <property type="entry name" value="ARM repeat"/>
    <property type="match status" value="1"/>
</dbReference>
<proteinExistence type="predicted"/>
<evidence type="ECO:0000313" key="1">
    <source>
        <dbReference type="EMBL" id="MFC5152347.1"/>
    </source>
</evidence>
<organism evidence="1 2">
    <name type="scientific">Streptomyces amakusaensis</name>
    <dbReference type="NCBI Taxonomy" id="67271"/>
    <lineage>
        <taxon>Bacteria</taxon>
        <taxon>Bacillati</taxon>
        <taxon>Actinomycetota</taxon>
        <taxon>Actinomycetes</taxon>
        <taxon>Kitasatosporales</taxon>
        <taxon>Streptomycetaceae</taxon>
        <taxon>Streptomyces</taxon>
    </lineage>
</organism>
<dbReference type="InterPro" id="IPR016024">
    <property type="entry name" value="ARM-type_fold"/>
</dbReference>
<evidence type="ECO:0008006" key="3">
    <source>
        <dbReference type="Google" id="ProtNLM"/>
    </source>
</evidence>
<keyword evidence="2" id="KW-1185">Reference proteome</keyword>
<dbReference type="RefSeq" id="WP_344477279.1">
    <property type="nucleotide sequence ID" value="NZ_BAAASB010000008.1"/>
</dbReference>
<comment type="caution">
    <text evidence="1">The sequence shown here is derived from an EMBL/GenBank/DDBJ whole genome shotgun (WGS) entry which is preliminary data.</text>
</comment>
<protein>
    <recommendedName>
        <fullName evidence="3">HEAT repeat protein</fullName>
    </recommendedName>
</protein>
<name>A0ABW0AFS7_9ACTN</name>
<dbReference type="EMBL" id="JBHSKP010000005">
    <property type="protein sequence ID" value="MFC5152347.1"/>
    <property type="molecule type" value="Genomic_DNA"/>
</dbReference>
<reference evidence="2" key="1">
    <citation type="journal article" date="2019" name="Int. J. Syst. Evol. Microbiol.">
        <title>The Global Catalogue of Microorganisms (GCM) 10K type strain sequencing project: providing services to taxonomists for standard genome sequencing and annotation.</title>
        <authorList>
            <consortium name="The Broad Institute Genomics Platform"/>
            <consortium name="The Broad Institute Genome Sequencing Center for Infectious Disease"/>
            <person name="Wu L."/>
            <person name="Ma J."/>
        </authorList>
    </citation>
    <scope>NUCLEOTIDE SEQUENCE [LARGE SCALE GENOMIC DNA]</scope>
    <source>
        <strain evidence="2">PCU 266</strain>
    </source>
</reference>
<evidence type="ECO:0000313" key="2">
    <source>
        <dbReference type="Proteomes" id="UP001596160"/>
    </source>
</evidence>
<sequence length="527" mass="57095">MTDVTMWEQLDGTIALYTPEEPGRDRYGSLRERVRTRWFDGTETWDWSTAPSRRSDGEVSWPHSPPASHELAVGLAHRDALVRERAVEQAAGRLEVLPLLLIRTADNNAAVRGAARTLLDGELSALPAAVLRELLPLALLLTTRRHGGWAWERLRADLGAGAGDEVAVRACEDTADGLRRAAVGHALAARLLPPERVLGIAMNDSHPTIRRTALDHALRHRLPSPAQTVSLIVDHPERAIRSLVLRTALRDGLLSLDEITEVTEIASTSRDRPVRESCADAVVLAAREGRPELLDALLAAPFPGVRAAAVGALRDTGRGSEVRAHLMDPAPVVQRTAYRELSAAGRDPLALLRGLCSGHGPVPPAALAGLIRHAVSEDAELLRRLTGREHEGRVRTLALGGLLRLGEASAVGGFLSDPYPAVVRQAAGHFIRRAEALCEHYLAGLLAPGHARHIRRAALALAMEHDPRARLRLLAPLTEDEDSHIRHFARYVPRWLSSETPADGVGTPPGPPSRACTTALCQWNITV</sequence>